<evidence type="ECO:0000313" key="2">
    <source>
        <dbReference type="EMBL" id="OGK50232.1"/>
    </source>
</evidence>
<dbReference type="GO" id="GO:0005524">
    <property type="term" value="F:ATP binding"/>
    <property type="evidence" value="ECO:0007669"/>
    <property type="project" value="InterPro"/>
</dbReference>
<organism evidence="2 3">
    <name type="scientific">Candidatus Roizmanbacteria bacterium RIFCSPLOWO2_01_FULL_40_42</name>
    <dbReference type="NCBI Taxonomy" id="1802066"/>
    <lineage>
        <taxon>Bacteria</taxon>
        <taxon>Candidatus Roizmaniibacteriota</taxon>
    </lineage>
</organism>
<comment type="caution">
    <text evidence="2">The sequence shown here is derived from an EMBL/GenBank/DDBJ whole genome shotgun (WGS) entry which is preliminary data.</text>
</comment>
<proteinExistence type="predicted"/>
<protein>
    <recommendedName>
        <fullName evidence="1">AAA+ ATPase domain-containing protein</fullName>
    </recommendedName>
</protein>
<dbReference type="InterPro" id="IPR027417">
    <property type="entry name" value="P-loop_NTPase"/>
</dbReference>
<dbReference type="Pfam" id="PF07728">
    <property type="entry name" value="AAA_5"/>
    <property type="match status" value="1"/>
</dbReference>
<dbReference type="Gene3D" id="3.40.50.300">
    <property type="entry name" value="P-loop containing nucleotide triphosphate hydrolases"/>
    <property type="match status" value="1"/>
</dbReference>
<dbReference type="SMART" id="SM00382">
    <property type="entry name" value="AAA"/>
    <property type="match status" value="1"/>
</dbReference>
<name>A0A1F7J3N3_9BACT</name>
<gene>
    <name evidence="2" type="ORF">A3B50_00420</name>
</gene>
<dbReference type="AlphaFoldDB" id="A0A1F7J3N3"/>
<dbReference type="GO" id="GO:0016887">
    <property type="term" value="F:ATP hydrolysis activity"/>
    <property type="evidence" value="ECO:0007669"/>
    <property type="project" value="InterPro"/>
</dbReference>
<accession>A0A1F7J3N3</accession>
<dbReference type="InterPro" id="IPR003593">
    <property type="entry name" value="AAA+_ATPase"/>
</dbReference>
<dbReference type="EMBL" id="MGAQ01000020">
    <property type="protein sequence ID" value="OGK50232.1"/>
    <property type="molecule type" value="Genomic_DNA"/>
</dbReference>
<dbReference type="SUPFAM" id="SSF52540">
    <property type="entry name" value="P-loop containing nucleoside triphosphate hydrolases"/>
    <property type="match status" value="1"/>
</dbReference>
<sequence length="680" mass="76964">MPDTDVGAKEMAPSARFIERKIEPIAEKGKNHTPLPSSHVEARFQPSEKAEQAWGLYNEYARISKDIKGKDEIPDDAAAVMQRIEGEMAKLWTDPAVRKTIEIKLRESIQERKPYRGTLRRYRNLRTRLGELEGEHFDLLRNQFLMRQMTPTLRGMDMARVRAERKDVLDQIQSLENDGEASEAVKRELGGVGRENANVTALIAYERIRDYHSQFRETGIIMTPSRQALLEEVIEQTSKGTWMQLSGETGSGKTTFAKQASYVLNGEPPQYASGEKWGDATKLIGSKAITPDGQVYYEFGPLVVGLTGCTNSIEMEEAIRKGVEGDGKLVLLDELNKFDQDALFGVLKIASTLRPGETFGFKELPGIKLRMAKKGFAIISTMNPATVRYERRELDPAIDRLFYGGKKKVDYLPMDENEPELYEGFLAILMDDNGRIRVAEEELAPVYDEMTDEAKGLVYRKLSSDLADHGTLYRFARATSEIHKSFEQRENVAQTATDPGFLEKTVLDMEVLVDWMKGYTTEVEGGLSLTSYLRQKVHDFYTHIETEADQAIFRKIFTHFGFEIERTPVSISKPSYGPLTPLEMGYLTPKTQRPVTRIGEEIVPKTKIHITPDGREVEYLPVAASLEEGELTPNTFISFQDGLYQYLGVNPQTNEEVFVPVASDEKEIIIKQDFAEFKKN</sequence>
<dbReference type="Proteomes" id="UP000178558">
    <property type="component" value="Unassembled WGS sequence"/>
</dbReference>
<dbReference type="InterPro" id="IPR011704">
    <property type="entry name" value="ATPase_dyneun-rel_AAA"/>
</dbReference>
<evidence type="ECO:0000313" key="3">
    <source>
        <dbReference type="Proteomes" id="UP000178558"/>
    </source>
</evidence>
<reference evidence="2 3" key="1">
    <citation type="journal article" date="2016" name="Nat. Commun.">
        <title>Thousands of microbial genomes shed light on interconnected biogeochemical processes in an aquifer system.</title>
        <authorList>
            <person name="Anantharaman K."/>
            <person name="Brown C.T."/>
            <person name="Hug L.A."/>
            <person name="Sharon I."/>
            <person name="Castelle C.J."/>
            <person name="Probst A.J."/>
            <person name="Thomas B.C."/>
            <person name="Singh A."/>
            <person name="Wilkins M.J."/>
            <person name="Karaoz U."/>
            <person name="Brodie E.L."/>
            <person name="Williams K.H."/>
            <person name="Hubbard S.S."/>
            <person name="Banfield J.F."/>
        </authorList>
    </citation>
    <scope>NUCLEOTIDE SEQUENCE [LARGE SCALE GENOMIC DNA]</scope>
</reference>
<feature type="domain" description="AAA+ ATPase" evidence="1">
    <location>
        <begin position="239"/>
        <end position="408"/>
    </location>
</feature>
<evidence type="ECO:0000259" key="1">
    <source>
        <dbReference type="SMART" id="SM00382"/>
    </source>
</evidence>